<dbReference type="Gene3D" id="1.20.1090.10">
    <property type="entry name" value="Dehydroquinate synthase-like - alpha domain"/>
    <property type="match status" value="1"/>
</dbReference>
<accession>A0ABP0NQ04</accession>
<comment type="caution">
    <text evidence="1">The sequence shown here is derived from an EMBL/GenBank/DDBJ whole genome shotgun (WGS) entry which is preliminary data.</text>
</comment>
<evidence type="ECO:0000313" key="2">
    <source>
        <dbReference type="Proteomes" id="UP001642464"/>
    </source>
</evidence>
<reference evidence="1 2" key="1">
    <citation type="submission" date="2024-02" db="EMBL/GenBank/DDBJ databases">
        <authorList>
            <person name="Chen Y."/>
            <person name="Shah S."/>
            <person name="Dougan E. K."/>
            <person name="Thang M."/>
            <person name="Chan C."/>
        </authorList>
    </citation>
    <scope>NUCLEOTIDE SEQUENCE [LARGE SCALE GENOMIC DNA]</scope>
</reference>
<dbReference type="EMBL" id="CAXAMM010030058">
    <property type="protein sequence ID" value="CAK9065877.1"/>
    <property type="molecule type" value="Genomic_DNA"/>
</dbReference>
<evidence type="ECO:0000313" key="1">
    <source>
        <dbReference type="EMBL" id="CAK9065877.1"/>
    </source>
</evidence>
<name>A0ABP0NQ04_9DINO</name>
<keyword evidence="2" id="KW-1185">Reference proteome</keyword>
<dbReference type="Proteomes" id="UP001642464">
    <property type="component" value="Unassembled WGS sequence"/>
</dbReference>
<gene>
    <name evidence="1" type="ORF">SCF082_LOCUS33635</name>
</gene>
<protein>
    <submittedName>
        <fullName evidence="1">Uncharacterized protein</fullName>
    </submittedName>
</protein>
<organism evidence="1 2">
    <name type="scientific">Durusdinium trenchii</name>
    <dbReference type="NCBI Taxonomy" id="1381693"/>
    <lineage>
        <taxon>Eukaryota</taxon>
        <taxon>Sar</taxon>
        <taxon>Alveolata</taxon>
        <taxon>Dinophyceae</taxon>
        <taxon>Suessiales</taxon>
        <taxon>Symbiodiniaceae</taxon>
        <taxon>Durusdinium</taxon>
    </lineage>
</organism>
<proteinExistence type="predicted"/>
<sequence>MAPKKVMFVAMGSEVEPGRFSLDLQTVDPVIYRPDPTTDAEPSVPVPNAHELHQDIVSGRKAACESKQQRTPRQIQAHIHYVQRSLNLAPGISGQWSRQAQDVLDTWLLKDLKGVQKRNMLALEDKPPAESSCSKAVGNIVESSEALDSQPKDEDANIFEDHHSEALDSQPNDDNMMDEDCVKETTPKDGKAKALLGRHGIWRAVIDPRYAHTLGHGVEAFMNGLYRRATLCGLDYSEAFRLHGQCVGMAVLWAGEMSKQQGLLNGNGFLAHQGLLYTFNRFGGYDFAPLRKLCDQLHVSKDEFCEGVLQVVRRDNKRGYCKCREDSSVDQLVQQRPGCLLRSEDPDAELRYLVEVTEDSQRAVLERAFDCEFDKVAVLKGDQLHLVSRSESSFQGDQLPTAKALRGLIASLYD</sequence>